<dbReference type="SMART" id="SM00849">
    <property type="entry name" value="Lactamase_B"/>
    <property type="match status" value="1"/>
</dbReference>
<feature type="chain" id="PRO_5016407822" evidence="2">
    <location>
        <begin position="21"/>
        <end position="307"/>
    </location>
</feature>
<dbReference type="NCBIfam" id="TIGR04558">
    <property type="entry name" value="SoxH_rel_PQQ_1"/>
    <property type="match status" value="1"/>
</dbReference>
<dbReference type="InterPro" id="IPR036866">
    <property type="entry name" value="RibonucZ/Hydroxyglut_hydro"/>
</dbReference>
<comment type="caution">
    <text evidence="4">The sequence shown here is derived from an EMBL/GenBank/DDBJ whole genome shotgun (WGS) entry which is preliminary data.</text>
</comment>
<evidence type="ECO:0000313" key="4">
    <source>
        <dbReference type="EMBL" id="PWR24441.1"/>
    </source>
</evidence>
<dbReference type="SUPFAM" id="SSF56281">
    <property type="entry name" value="Metallo-hydrolase/oxidoreductase"/>
    <property type="match status" value="1"/>
</dbReference>
<name>A0A317ECJ6_9PROT</name>
<protein>
    <submittedName>
        <fullName evidence="4">Quinoprotein relay system zinc metallohydrolase 1</fullName>
    </submittedName>
</protein>
<keyword evidence="5" id="KW-1185">Reference proteome</keyword>
<accession>A0A317ECJ6</accession>
<dbReference type="Gene3D" id="3.60.15.10">
    <property type="entry name" value="Ribonuclease Z/Hydroxyacylglutathione hydrolase-like"/>
    <property type="match status" value="1"/>
</dbReference>
<dbReference type="Pfam" id="PF00753">
    <property type="entry name" value="Lactamase_B"/>
    <property type="match status" value="1"/>
</dbReference>
<dbReference type="PANTHER" id="PTHR42951">
    <property type="entry name" value="METALLO-BETA-LACTAMASE DOMAIN-CONTAINING"/>
    <property type="match status" value="1"/>
</dbReference>
<comment type="similarity">
    <text evidence="1">Belongs to the metallo-beta-lactamase superfamily. Class-B beta-lactamase family.</text>
</comment>
<evidence type="ECO:0000313" key="5">
    <source>
        <dbReference type="Proteomes" id="UP000245461"/>
    </source>
</evidence>
<evidence type="ECO:0000256" key="2">
    <source>
        <dbReference type="SAM" id="SignalP"/>
    </source>
</evidence>
<dbReference type="Proteomes" id="UP000245461">
    <property type="component" value="Unassembled WGS sequence"/>
</dbReference>
<organism evidence="4 5">
    <name type="scientific">Zavarzinia aquatilis</name>
    <dbReference type="NCBI Taxonomy" id="2211142"/>
    <lineage>
        <taxon>Bacteria</taxon>
        <taxon>Pseudomonadati</taxon>
        <taxon>Pseudomonadota</taxon>
        <taxon>Alphaproteobacteria</taxon>
        <taxon>Rhodospirillales</taxon>
        <taxon>Zavarziniaceae</taxon>
        <taxon>Zavarzinia</taxon>
    </lineage>
</organism>
<dbReference type="AlphaFoldDB" id="A0A317ECJ6"/>
<dbReference type="CDD" id="cd16282">
    <property type="entry name" value="metallo-hydrolase-like_MBL-fold"/>
    <property type="match status" value="1"/>
</dbReference>
<evidence type="ECO:0000256" key="1">
    <source>
        <dbReference type="ARBA" id="ARBA00005250"/>
    </source>
</evidence>
<keyword evidence="4" id="KW-0378">Hydrolase</keyword>
<keyword evidence="2" id="KW-0732">Signal</keyword>
<dbReference type="InterPro" id="IPR050855">
    <property type="entry name" value="NDM-1-like"/>
</dbReference>
<proteinExistence type="inferred from homology"/>
<sequence length="307" mass="32311">MKRAAFALGLALLASPPALAFDYALRAEKIAEDTYLVPGRMEHFTRANGGNIVNTAFVVTGDGVVVIDSGPSLDYGRQLRALIATVTDRPIRLVLVTHAHPDHYLGDGAFADVPVAALPATRAEIEAMPGAILDGIYRLVGDAMAGTSSEPPRESVAPGPMTIGGHDFELIALDGHTAADLAVLDRTTGVLFAGDLAFLARTPTTPQADIDRWLAALVRLRALSPLLIVPGHGPAAPPPAALDQTEAYLRWLKQTLGAAAAEGRDAAEILALPLPPEFAGLAVAREEFARTVAHLYPAFERAVLSDD</sequence>
<feature type="domain" description="Metallo-beta-lactamase" evidence="3">
    <location>
        <begin position="52"/>
        <end position="232"/>
    </location>
</feature>
<dbReference type="InterPro" id="IPR030811">
    <property type="entry name" value="SoxH-rel_PQQ_1"/>
</dbReference>
<dbReference type="PANTHER" id="PTHR42951:SF4">
    <property type="entry name" value="ACYL-COENZYME A THIOESTERASE MBLAC2"/>
    <property type="match status" value="1"/>
</dbReference>
<dbReference type="GO" id="GO:0016787">
    <property type="term" value="F:hydrolase activity"/>
    <property type="evidence" value="ECO:0007669"/>
    <property type="project" value="UniProtKB-KW"/>
</dbReference>
<evidence type="ECO:0000259" key="3">
    <source>
        <dbReference type="SMART" id="SM00849"/>
    </source>
</evidence>
<dbReference type="RefSeq" id="WP_109903868.1">
    <property type="nucleotide sequence ID" value="NZ_QGLE01000003.1"/>
</dbReference>
<dbReference type="GO" id="GO:0017001">
    <property type="term" value="P:antibiotic catabolic process"/>
    <property type="evidence" value="ECO:0007669"/>
    <property type="project" value="UniProtKB-ARBA"/>
</dbReference>
<gene>
    <name evidence="4" type="ORF">DKG74_06430</name>
</gene>
<feature type="signal peptide" evidence="2">
    <location>
        <begin position="1"/>
        <end position="20"/>
    </location>
</feature>
<reference evidence="4 5" key="1">
    <citation type="submission" date="2018-05" db="EMBL/GenBank/DDBJ databases">
        <title>Zavarzinia sp. HR-AS.</title>
        <authorList>
            <person name="Lee Y."/>
            <person name="Jeon C.O."/>
        </authorList>
    </citation>
    <scope>NUCLEOTIDE SEQUENCE [LARGE SCALE GENOMIC DNA]</scope>
    <source>
        <strain evidence="4 5">HR-AS</strain>
    </source>
</reference>
<dbReference type="OrthoDB" id="420651at2"/>
<dbReference type="EMBL" id="QGLE01000003">
    <property type="protein sequence ID" value="PWR24441.1"/>
    <property type="molecule type" value="Genomic_DNA"/>
</dbReference>
<dbReference type="InterPro" id="IPR001279">
    <property type="entry name" value="Metallo-B-lactamas"/>
</dbReference>